<dbReference type="RefSeq" id="WP_093992164.1">
    <property type="nucleotide sequence ID" value="NZ_FXZK01000003.1"/>
</dbReference>
<name>A0A238LEZ1_9RHOB</name>
<protein>
    <submittedName>
        <fullName evidence="1">Uncharacterized protein</fullName>
    </submittedName>
</protein>
<dbReference type="EMBL" id="FXZK01000003">
    <property type="protein sequence ID" value="SMY07985.1"/>
    <property type="molecule type" value="Genomic_DNA"/>
</dbReference>
<keyword evidence="2" id="KW-1185">Reference proteome</keyword>
<gene>
    <name evidence="1" type="ORF">LOM8899_02131</name>
</gene>
<evidence type="ECO:0000313" key="2">
    <source>
        <dbReference type="Proteomes" id="UP000201613"/>
    </source>
</evidence>
<dbReference type="InterPro" id="IPR046155">
    <property type="entry name" value="DUF6157"/>
</dbReference>
<reference evidence="1 2" key="1">
    <citation type="submission" date="2017-05" db="EMBL/GenBank/DDBJ databases">
        <authorList>
            <person name="Song R."/>
            <person name="Chenine A.L."/>
            <person name="Ruprecht R.M."/>
        </authorList>
    </citation>
    <scope>NUCLEOTIDE SEQUENCE [LARGE SCALE GENOMIC DNA]</scope>
    <source>
        <strain evidence="1 2">CECT 8899</strain>
    </source>
</reference>
<proteinExistence type="predicted"/>
<organism evidence="1 2">
    <name type="scientific">Flavimaricola marinus</name>
    <dbReference type="NCBI Taxonomy" id="1819565"/>
    <lineage>
        <taxon>Bacteria</taxon>
        <taxon>Pseudomonadati</taxon>
        <taxon>Pseudomonadota</taxon>
        <taxon>Alphaproteobacteria</taxon>
        <taxon>Rhodobacterales</taxon>
        <taxon>Paracoccaceae</taxon>
        <taxon>Flavimaricola</taxon>
    </lineage>
</organism>
<evidence type="ECO:0000313" key="1">
    <source>
        <dbReference type="EMBL" id="SMY07985.1"/>
    </source>
</evidence>
<dbReference type="Pfam" id="PF19654">
    <property type="entry name" value="DUF6157"/>
    <property type="match status" value="1"/>
</dbReference>
<dbReference type="AlphaFoldDB" id="A0A238LEZ1"/>
<accession>A0A238LEZ1</accession>
<sequence length="134" mass="14321">MHSTNYTNTLILPSPDCRAEASVAPPKPGTVAALQHAALIDAPYQMTSDDLLVQITATRRGLDSGDHADLRQEIFAKGQPCLRASPLVKTYGWGVHHDGEGKVSLIARNSPEFASLVADESITKTPGMRSGKGR</sequence>
<dbReference type="Proteomes" id="UP000201613">
    <property type="component" value="Unassembled WGS sequence"/>
</dbReference>
<dbReference type="OrthoDB" id="2361182at2"/>